<evidence type="ECO:0000256" key="6">
    <source>
        <dbReference type="ARBA" id="ARBA00023002"/>
    </source>
</evidence>
<keyword evidence="4" id="KW-0479">Metal-binding</keyword>
<evidence type="ECO:0000256" key="5">
    <source>
        <dbReference type="ARBA" id="ARBA00022964"/>
    </source>
</evidence>
<keyword evidence="9" id="KW-1185">Reference proteome</keyword>
<dbReference type="Proteomes" id="UP001187531">
    <property type="component" value="Unassembled WGS sequence"/>
</dbReference>
<comment type="cofactor">
    <cofactor evidence="1">
        <name>Fe(2+)</name>
        <dbReference type="ChEBI" id="CHEBI:29033"/>
    </cofactor>
</comment>
<gene>
    <name evidence="8" type="ORF">QYM36_016720</name>
</gene>
<reference evidence="8" key="1">
    <citation type="submission" date="2023-07" db="EMBL/GenBank/DDBJ databases">
        <title>Chromosome-level genome assembly of Artemia franciscana.</title>
        <authorList>
            <person name="Jo E."/>
        </authorList>
    </citation>
    <scope>NUCLEOTIDE SEQUENCE</scope>
    <source>
        <tissue evidence="8">Whole body</tissue>
    </source>
</reference>
<keyword evidence="5" id="KW-0223">Dioxygenase</keyword>
<dbReference type="PANTHER" id="PTHR15497:SF1">
    <property type="entry name" value="3-HYDROXYANTHRANILATE 3,4-DIOXYGENASE"/>
    <property type="match status" value="1"/>
</dbReference>
<sequence>MITDMETTGRKKNLNQVVKENKDVLSPAWCTKMMYDKQLKVYLVGGPRLRRDYRITNCDQFFYMKAGDMDLHVMEKGIPRKITIKKGEVFLLPPRIPQSPQRYSNTIGLRVERSRVGQEMDCVRFYTNDNSGVLFERWFKYTEPKQIQLVIDDFYNAEESKTGAPSANSKLVAAPFKPDEKVSIDEPFSLDQWLDRNSQKLRNGKLDLFQGKYHSSVIVYGTGEDEVVNEDADTFIWALRGLSILDVAGEATRILEADDTGYIRKGHRYKITREEGARVLQIVMPNEQN</sequence>
<evidence type="ECO:0000313" key="9">
    <source>
        <dbReference type="Proteomes" id="UP001187531"/>
    </source>
</evidence>
<dbReference type="InterPro" id="IPR011051">
    <property type="entry name" value="RmlC_Cupin_sf"/>
</dbReference>
<dbReference type="GO" id="GO:0046874">
    <property type="term" value="P:quinolinate metabolic process"/>
    <property type="evidence" value="ECO:0007669"/>
    <property type="project" value="TreeGrafter"/>
</dbReference>
<keyword evidence="7" id="KW-0408">Iron</keyword>
<protein>
    <recommendedName>
        <fullName evidence="10">3-hydroxyanthranilate 3,4-dioxygenase</fullName>
    </recommendedName>
</protein>
<evidence type="ECO:0000256" key="7">
    <source>
        <dbReference type="ARBA" id="ARBA00023004"/>
    </source>
</evidence>
<dbReference type="Gene3D" id="2.60.120.10">
    <property type="entry name" value="Jelly Rolls"/>
    <property type="match status" value="1"/>
</dbReference>
<dbReference type="SUPFAM" id="SSF51182">
    <property type="entry name" value="RmlC-like cupins"/>
    <property type="match status" value="2"/>
</dbReference>
<dbReference type="AlphaFoldDB" id="A0AA88H8X6"/>
<name>A0AA88H8X6_ARTSF</name>
<dbReference type="GO" id="GO:0000334">
    <property type="term" value="F:3-hydroxyanthranilate 3,4-dioxygenase activity"/>
    <property type="evidence" value="ECO:0007669"/>
    <property type="project" value="InterPro"/>
</dbReference>
<keyword evidence="6" id="KW-0560">Oxidoreductase</keyword>
<dbReference type="InterPro" id="IPR010329">
    <property type="entry name" value="3hydroanth_dOase"/>
</dbReference>
<evidence type="ECO:0000256" key="3">
    <source>
        <dbReference type="ARBA" id="ARBA00022642"/>
    </source>
</evidence>
<organism evidence="8 9">
    <name type="scientific">Artemia franciscana</name>
    <name type="common">Brine shrimp</name>
    <name type="synonym">Artemia sanfranciscana</name>
    <dbReference type="NCBI Taxonomy" id="6661"/>
    <lineage>
        <taxon>Eukaryota</taxon>
        <taxon>Metazoa</taxon>
        <taxon>Ecdysozoa</taxon>
        <taxon>Arthropoda</taxon>
        <taxon>Crustacea</taxon>
        <taxon>Branchiopoda</taxon>
        <taxon>Anostraca</taxon>
        <taxon>Artemiidae</taxon>
        <taxon>Artemia</taxon>
    </lineage>
</organism>
<accession>A0AA88H8X6</accession>
<dbReference type="GO" id="GO:0005737">
    <property type="term" value="C:cytoplasm"/>
    <property type="evidence" value="ECO:0007669"/>
    <property type="project" value="TreeGrafter"/>
</dbReference>
<evidence type="ECO:0000256" key="1">
    <source>
        <dbReference type="ARBA" id="ARBA00001954"/>
    </source>
</evidence>
<dbReference type="Pfam" id="PF06052">
    <property type="entry name" value="3-HAO"/>
    <property type="match status" value="1"/>
</dbReference>
<evidence type="ECO:0008006" key="10">
    <source>
        <dbReference type="Google" id="ProtNLM"/>
    </source>
</evidence>
<dbReference type="CDD" id="cd06123">
    <property type="entry name" value="cupin_HAO"/>
    <property type="match status" value="1"/>
</dbReference>
<dbReference type="GO" id="GO:0034354">
    <property type="term" value="P:'de novo' NAD+ biosynthetic process from L-tryptophan"/>
    <property type="evidence" value="ECO:0007669"/>
    <property type="project" value="TreeGrafter"/>
</dbReference>
<dbReference type="GO" id="GO:0005506">
    <property type="term" value="F:iron ion binding"/>
    <property type="evidence" value="ECO:0007669"/>
    <property type="project" value="InterPro"/>
</dbReference>
<evidence type="ECO:0000313" key="8">
    <source>
        <dbReference type="EMBL" id="KAK2704418.1"/>
    </source>
</evidence>
<proteinExistence type="predicted"/>
<dbReference type="EMBL" id="JAVRJZ010000021">
    <property type="protein sequence ID" value="KAK2704418.1"/>
    <property type="molecule type" value="Genomic_DNA"/>
</dbReference>
<comment type="function">
    <text evidence="2">Catalyzes the oxidative ring opening of 3-hydroxyanthranilate to 2-amino-3-carboxymuconate semialdehyde, which spontaneously cyclizes to quinolinate.</text>
</comment>
<keyword evidence="3" id="KW-0662">Pyridine nucleotide biosynthesis</keyword>
<comment type="caution">
    <text evidence="8">The sequence shown here is derived from an EMBL/GenBank/DDBJ whole genome shotgun (WGS) entry which is preliminary data.</text>
</comment>
<dbReference type="InterPro" id="IPR014710">
    <property type="entry name" value="RmlC-like_jellyroll"/>
</dbReference>
<evidence type="ECO:0000256" key="2">
    <source>
        <dbReference type="ARBA" id="ARBA00002752"/>
    </source>
</evidence>
<evidence type="ECO:0000256" key="4">
    <source>
        <dbReference type="ARBA" id="ARBA00022723"/>
    </source>
</evidence>
<dbReference type="PANTHER" id="PTHR15497">
    <property type="entry name" value="3-HYDROXYANTHRANILATE 3,4-DIOXYGENASE"/>
    <property type="match status" value="1"/>
</dbReference>